<dbReference type="InterPro" id="IPR036328">
    <property type="entry name" value="MliC_sf"/>
</dbReference>
<dbReference type="InterPro" id="IPR018660">
    <property type="entry name" value="MliC"/>
</dbReference>
<evidence type="ECO:0000256" key="2">
    <source>
        <dbReference type="ARBA" id="ARBA00023136"/>
    </source>
</evidence>
<keyword evidence="4" id="KW-0449">Lipoprotein</keyword>
<dbReference type="Proteomes" id="UP000548978">
    <property type="component" value="Unassembled WGS sequence"/>
</dbReference>
<dbReference type="OrthoDB" id="120729at2"/>
<dbReference type="AlphaFoldDB" id="A0A7W9A2A6"/>
<evidence type="ECO:0000256" key="1">
    <source>
        <dbReference type="ARBA" id="ARBA00022729"/>
    </source>
</evidence>
<dbReference type="SUPFAM" id="SSF141488">
    <property type="entry name" value="YdhA-like"/>
    <property type="match status" value="1"/>
</dbReference>
<evidence type="ECO:0000256" key="3">
    <source>
        <dbReference type="ARBA" id="ARBA00023139"/>
    </source>
</evidence>
<dbReference type="Pfam" id="PF14016">
    <property type="entry name" value="DUF4232"/>
    <property type="match status" value="1"/>
</dbReference>
<reference evidence="7 8" key="1">
    <citation type="submission" date="2020-08" db="EMBL/GenBank/DDBJ databases">
        <title>Genomic Encyclopedia of Type Strains, Phase IV (KMG-IV): sequencing the most valuable type-strain genomes for metagenomic binning, comparative biology and taxonomic classification.</title>
        <authorList>
            <person name="Goeker M."/>
        </authorList>
    </citation>
    <scope>NUCLEOTIDE SEQUENCE [LARGE SCALE GENOMIC DNA]</scope>
    <source>
        <strain evidence="7 8">DSM 24448</strain>
    </source>
</reference>
<accession>A0A7W9A2A6</accession>
<proteinExistence type="predicted"/>
<dbReference type="Gene3D" id="2.40.128.200">
    <property type="match status" value="1"/>
</dbReference>
<dbReference type="RefSeq" id="WP_123287174.1">
    <property type="nucleotide sequence ID" value="NZ_JACIJB010000001.1"/>
</dbReference>
<dbReference type="PROSITE" id="PS51257">
    <property type="entry name" value="PROKAR_LIPOPROTEIN"/>
    <property type="match status" value="1"/>
</dbReference>
<dbReference type="EMBL" id="JACIJB010000001">
    <property type="protein sequence ID" value="MBB5659825.1"/>
    <property type="molecule type" value="Genomic_DNA"/>
</dbReference>
<evidence type="ECO:0000259" key="5">
    <source>
        <dbReference type="Pfam" id="PF09864"/>
    </source>
</evidence>
<name>A0A7W9A2A6_9CAUL</name>
<sequence>MIMRMNRNARLWGAVCSLTLVAACSQEQRDPPDPVEAPAPDEAPISGVAIAYDCESGESLSVVYGKDRTAGLTYEGKSYRLRPVTSGSGARYAGETLEWWSATRDGREEGRLSRLDAEGKPQGVELERCVRKGQPLTPASNPQSMARAPACAGPQLALEIENSDAGAGNRGLVLSLRNAGTETCSLTGYPGVTLMDQEGRPVVDVRADPWMQGDPAEPPHPVELTAGAKAYFDVGWNVVPHESEGETRCPVTEGLRVTAPGDTAPLTQATEMTVCGGRIKVGPVRATQDVSAGT</sequence>
<feature type="domain" description="C-type lysozyme inhibitor" evidence="5">
    <location>
        <begin position="52"/>
        <end position="116"/>
    </location>
</feature>
<evidence type="ECO:0000256" key="4">
    <source>
        <dbReference type="ARBA" id="ARBA00023288"/>
    </source>
</evidence>
<keyword evidence="8" id="KW-1185">Reference proteome</keyword>
<evidence type="ECO:0000259" key="6">
    <source>
        <dbReference type="Pfam" id="PF14016"/>
    </source>
</evidence>
<evidence type="ECO:0000313" key="7">
    <source>
        <dbReference type="EMBL" id="MBB5659825.1"/>
    </source>
</evidence>
<keyword evidence="3" id="KW-0564">Palmitate</keyword>
<dbReference type="Pfam" id="PF09864">
    <property type="entry name" value="MliC"/>
    <property type="match status" value="1"/>
</dbReference>
<comment type="caution">
    <text evidence="7">The sequence shown here is derived from an EMBL/GenBank/DDBJ whole genome shotgun (WGS) entry which is preliminary data.</text>
</comment>
<keyword evidence="2" id="KW-0472">Membrane</keyword>
<feature type="domain" description="DUF4232" evidence="6">
    <location>
        <begin position="151"/>
        <end position="284"/>
    </location>
</feature>
<organism evidence="7 8">
    <name type="scientific">Brevundimonas halotolerans</name>
    <dbReference type="NCBI Taxonomy" id="69670"/>
    <lineage>
        <taxon>Bacteria</taxon>
        <taxon>Pseudomonadati</taxon>
        <taxon>Pseudomonadota</taxon>
        <taxon>Alphaproteobacteria</taxon>
        <taxon>Caulobacterales</taxon>
        <taxon>Caulobacteraceae</taxon>
        <taxon>Brevundimonas</taxon>
    </lineage>
</organism>
<protein>
    <submittedName>
        <fullName evidence="7">Membrane-bound inhibitor of C-type lysozyme</fullName>
    </submittedName>
</protein>
<gene>
    <name evidence="7" type="ORF">FHS65_000543</name>
</gene>
<dbReference type="InterPro" id="IPR025326">
    <property type="entry name" value="DUF4232"/>
</dbReference>
<keyword evidence="1" id="KW-0732">Signal</keyword>
<evidence type="ECO:0000313" key="8">
    <source>
        <dbReference type="Proteomes" id="UP000548978"/>
    </source>
</evidence>